<dbReference type="EMBL" id="LT635764">
    <property type="protein sequence ID" value="SGZ48859.1"/>
    <property type="molecule type" value="Genomic_DNA"/>
</dbReference>
<accession>A0A1L0D8Z6</accession>
<dbReference type="PANTHER" id="PTHR23327">
    <property type="entry name" value="RING FINGER PROTEIN 127"/>
    <property type="match status" value="1"/>
</dbReference>
<proteinExistence type="predicted"/>
<dbReference type="Pfam" id="PF13923">
    <property type="entry name" value="zf-C3HC4_2"/>
    <property type="match status" value="1"/>
</dbReference>
<evidence type="ECO:0000313" key="8">
    <source>
        <dbReference type="Proteomes" id="UP000182259"/>
    </source>
</evidence>
<evidence type="ECO:0000256" key="2">
    <source>
        <dbReference type="ARBA" id="ARBA00022771"/>
    </source>
</evidence>
<dbReference type="SMART" id="SM00184">
    <property type="entry name" value="RING"/>
    <property type="match status" value="1"/>
</dbReference>
<keyword evidence="1" id="KW-0479">Metal-binding</keyword>
<name>A0A1L0D8Z6_9ASCO</name>
<feature type="region of interest" description="Disordered" evidence="5">
    <location>
        <begin position="263"/>
        <end position="287"/>
    </location>
</feature>
<dbReference type="InterPro" id="IPR001841">
    <property type="entry name" value="Znf_RING"/>
</dbReference>
<dbReference type="InterPro" id="IPR017907">
    <property type="entry name" value="Znf_RING_CS"/>
</dbReference>
<evidence type="ECO:0000313" key="7">
    <source>
        <dbReference type="EMBL" id="SGZ48859.1"/>
    </source>
</evidence>
<feature type="domain" description="RING-type" evidence="6">
    <location>
        <begin position="32"/>
        <end position="70"/>
    </location>
</feature>
<dbReference type="PROSITE" id="PS00518">
    <property type="entry name" value="ZF_RING_1"/>
    <property type="match status" value="1"/>
</dbReference>
<dbReference type="InterPro" id="IPR013083">
    <property type="entry name" value="Znf_RING/FYVE/PHD"/>
</dbReference>
<dbReference type="AlphaFoldDB" id="A0A1L0D8Z6"/>
<evidence type="ECO:0000256" key="3">
    <source>
        <dbReference type="ARBA" id="ARBA00022833"/>
    </source>
</evidence>
<dbReference type="Gene3D" id="3.30.40.10">
    <property type="entry name" value="Zinc/RING finger domain, C3HC4 (zinc finger)"/>
    <property type="match status" value="1"/>
</dbReference>
<reference evidence="7 8" key="1">
    <citation type="submission" date="2016-10" db="EMBL/GenBank/DDBJ databases">
        <authorList>
            <person name="de Groot N.N."/>
        </authorList>
    </citation>
    <scope>NUCLEOTIDE SEQUENCE [LARGE SCALE GENOMIC DNA]</scope>
    <source>
        <strain evidence="7 8">PYCC 4715</strain>
    </source>
</reference>
<dbReference type="GO" id="GO:0008270">
    <property type="term" value="F:zinc ion binding"/>
    <property type="evidence" value="ECO:0007669"/>
    <property type="project" value="UniProtKB-KW"/>
</dbReference>
<dbReference type="Proteomes" id="UP000182259">
    <property type="component" value="Chromosome I"/>
</dbReference>
<dbReference type="SUPFAM" id="SSF57850">
    <property type="entry name" value="RING/U-box"/>
    <property type="match status" value="1"/>
</dbReference>
<evidence type="ECO:0000256" key="4">
    <source>
        <dbReference type="PROSITE-ProRule" id="PRU00175"/>
    </source>
</evidence>
<keyword evidence="2 4" id="KW-0863">Zinc-finger</keyword>
<keyword evidence="3" id="KW-0862">Zinc</keyword>
<protein>
    <submittedName>
        <fullName evidence="7">CIC11C00000000157</fullName>
    </submittedName>
</protein>
<feature type="compositionally biased region" description="Basic and acidic residues" evidence="5">
    <location>
        <begin position="263"/>
        <end position="272"/>
    </location>
</feature>
<dbReference type="PROSITE" id="PS50089">
    <property type="entry name" value="ZF_RING_2"/>
    <property type="match status" value="1"/>
</dbReference>
<sequence>MVVSYDDKRIWKNIDTVLKDELVLSIISNLECLICSEVMHVPYLAQCGHSFCYGCLNSWFETKVNCPTCRTDMELQPTLNIQLRDVSKSITDLVIECMEDEVHQKELKEARTNVIEEHEEDLRKRSLFGEAFNNAPTLVDKSDGVPRCGNCHWEAHGSVCLHCGARFRISRSDLYFDSDDGDAYNEDQDEVELYGIADDNAYDSQDSFLDNRDAVEISNDRHHALEDDILSSGEESNELWSGFRNDPDQLSRIYGDTEDNVHMVDSEDDRNSWQDSDGESSNMESAIDRIHRQDVAEYVDLSAEEGDSEDEAVTSHRRAVVVDLDSDW</sequence>
<evidence type="ECO:0000259" key="6">
    <source>
        <dbReference type="PROSITE" id="PS50089"/>
    </source>
</evidence>
<feature type="compositionally biased region" description="Polar residues" evidence="5">
    <location>
        <begin position="273"/>
        <end position="284"/>
    </location>
</feature>
<dbReference type="PANTHER" id="PTHR23327:SF51">
    <property type="entry name" value="TRANSCRIPTIONAL REGULATOR OF YEAST FORM ADHERENCE 3"/>
    <property type="match status" value="1"/>
</dbReference>
<gene>
    <name evidence="7" type="ORF">SAMEA4029009_CIC11G00000000157</name>
</gene>
<evidence type="ECO:0000256" key="1">
    <source>
        <dbReference type="ARBA" id="ARBA00022723"/>
    </source>
</evidence>
<organism evidence="7 8">
    <name type="scientific">Sungouiella intermedia</name>
    <dbReference type="NCBI Taxonomy" id="45354"/>
    <lineage>
        <taxon>Eukaryota</taxon>
        <taxon>Fungi</taxon>
        <taxon>Dikarya</taxon>
        <taxon>Ascomycota</taxon>
        <taxon>Saccharomycotina</taxon>
        <taxon>Pichiomycetes</taxon>
        <taxon>Metschnikowiaceae</taxon>
        <taxon>Sungouiella</taxon>
    </lineage>
</organism>
<evidence type="ECO:0000256" key="5">
    <source>
        <dbReference type="SAM" id="MobiDB-lite"/>
    </source>
</evidence>